<accession>A0A250XAT5</accession>
<reference evidence="3 4" key="1">
    <citation type="submission" date="2017-08" db="EMBL/GenBank/DDBJ databases">
        <title>Acidophilic green algal genome provides insights into adaptation to an acidic environment.</title>
        <authorList>
            <person name="Hirooka S."/>
            <person name="Hirose Y."/>
            <person name="Kanesaki Y."/>
            <person name="Higuchi S."/>
            <person name="Fujiwara T."/>
            <person name="Onuma R."/>
            <person name="Era A."/>
            <person name="Ohbayashi R."/>
            <person name="Uzuka A."/>
            <person name="Nozaki H."/>
            <person name="Yoshikawa H."/>
            <person name="Miyagishima S.Y."/>
        </authorList>
    </citation>
    <scope>NUCLEOTIDE SEQUENCE [LARGE SCALE GENOMIC DNA]</scope>
    <source>
        <strain evidence="3 4">NIES-2499</strain>
    </source>
</reference>
<dbReference type="OrthoDB" id="550934at2759"/>
<feature type="coiled-coil region" evidence="1">
    <location>
        <begin position="131"/>
        <end position="158"/>
    </location>
</feature>
<keyword evidence="1" id="KW-0175">Coiled coil</keyword>
<evidence type="ECO:0000313" key="3">
    <source>
        <dbReference type="EMBL" id="GAX79870.1"/>
    </source>
</evidence>
<dbReference type="AlphaFoldDB" id="A0A250XAT5"/>
<feature type="compositionally biased region" description="Basic and acidic residues" evidence="2">
    <location>
        <begin position="1"/>
        <end position="24"/>
    </location>
</feature>
<feature type="compositionally biased region" description="Basic and acidic residues" evidence="2">
    <location>
        <begin position="107"/>
        <end position="116"/>
    </location>
</feature>
<evidence type="ECO:0000256" key="2">
    <source>
        <dbReference type="SAM" id="MobiDB-lite"/>
    </source>
</evidence>
<comment type="caution">
    <text evidence="3">The sequence shown here is derived from an EMBL/GenBank/DDBJ whole genome shotgun (WGS) entry which is preliminary data.</text>
</comment>
<name>A0A250XAT5_9CHLO</name>
<evidence type="ECO:0000313" key="4">
    <source>
        <dbReference type="Proteomes" id="UP000232323"/>
    </source>
</evidence>
<dbReference type="EMBL" id="BEGY01000046">
    <property type="protein sequence ID" value="GAX79870.1"/>
    <property type="molecule type" value="Genomic_DNA"/>
</dbReference>
<dbReference type="Proteomes" id="UP000232323">
    <property type="component" value="Unassembled WGS sequence"/>
</dbReference>
<gene>
    <name evidence="3" type="ORF">CEUSTIGMA_g7310.t1</name>
</gene>
<feature type="compositionally biased region" description="Basic and acidic residues" evidence="2">
    <location>
        <begin position="30"/>
        <end position="40"/>
    </location>
</feature>
<feature type="region of interest" description="Disordered" evidence="2">
    <location>
        <begin position="1"/>
        <end position="119"/>
    </location>
</feature>
<proteinExistence type="predicted"/>
<organism evidence="3 4">
    <name type="scientific">Chlamydomonas eustigma</name>
    <dbReference type="NCBI Taxonomy" id="1157962"/>
    <lineage>
        <taxon>Eukaryota</taxon>
        <taxon>Viridiplantae</taxon>
        <taxon>Chlorophyta</taxon>
        <taxon>core chlorophytes</taxon>
        <taxon>Chlorophyceae</taxon>
        <taxon>CS clade</taxon>
        <taxon>Chlamydomonadales</taxon>
        <taxon>Chlamydomonadaceae</taxon>
        <taxon>Chlamydomonas</taxon>
    </lineage>
</organism>
<sequence>MIADAVKREGLSPDMLEKTPEAKRALLRQEGQRKFEEWKSSRSRHGSRSSTSTPVPAKKMHGLEDGGAASTLLLNNGELGSHSENNVPFLRTEPKVMETPQTPTQSIKDRHTKDSGLDQEGPIVNMLLAQIESLMQDKATLLQDNSRLRRENEQLHELVGYLSADCVDSDEQRCDHPSNT</sequence>
<protein>
    <submittedName>
        <fullName evidence="3">Uncharacterized protein</fullName>
    </submittedName>
</protein>
<evidence type="ECO:0000256" key="1">
    <source>
        <dbReference type="SAM" id="Coils"/>
    </source>
</evidence>
<keyword evidence="4" id="KW-1185">Reference proteome</keyword>